<accession>A0A5R9IQ38</accession>
<dbReference type="EMBL" id="VCBC01000007">
    <property type="protein sequence ID" value="TLU65336.1"/>
    <property type="molecule type" value="Genomic_DNA"/>
</dbReference>
<organism evidence="3 4">
    <name type="scientific">Thalassotalea litorea</name>
    <dbReference type="NCBI Taxonomy" id="2020715"/>
    <lineage>
        <taxon>Bacteria</taxon>
        <taxon>Pseudomonadati</taxon>
        <taxon>Pseudomonadota</taxon>
        <taxon>Gammaproteobacteria</taxon>
        <taxon>Alteromonadales</taxon>
        <taxon>Colwelliaceae</taxon>
        <taxon>Thalassotalea</taxon>
    </lineage>
</organism>
<comment type="caution">
    <text evidence="3">The sequence shown here is derived from an EMBL/GenBank/DDBJ whole genome shotgun (WGS) entry which is preliminary data.</text>
</comment>
<dbReference type="InterPro" id="IPR019886">
    <property type="entry name" value="Na_symporter_ssu"/>
</dbReference>
<keyword evidence="4" id="KW-1185">Reference proteome</keyword>
<gene>
    <name evidence="3" type="ORF">FE810_08605</name>
</gene>
<evidence type="ECO:0000313" key="4">
    <source>
        <dbReference type="Proteomes" id="UP000307790"/>
    </source>
</evidence>
<keyword evidence="1" id="KW-1133">Transmembrane helix</keyword>
<feature type="transmembrane region" description="Helical" evidence="1">
    <location>
        <begin position="63"/>
        <end position="83"/>
    </location>
</feature>
<keyword evidence="1" id="KW-0812">Transmembrane</keyword>
<proteinExistence type="predicted"/>
<dbReference type="Proteomes" id="UP000307790">
    <property type="component" value="Unassembled WGS sequence"/>
</dbReference>
<dbReference type="AlphaFoldDB" id="A0A5R9IQ38"/>
<dbReference type="NCBIfam" id="TIGR03647">
    <property type="entry name" value="Na_symport_sm"/>
    <property type="match status" value="1"/>
</dbReference>
<reference evidence="3 4" key="1">
    <citation type="submission" date="2019-05" db="EMBL/GenBank/DDBJ databases">
        <title>Genome sequences of Thalassotalea litorea 1K03283.</title>
        <authorList>
            <person name="Zhang D."/>
        </authorList>
    </citation>
    <scope>NUCLEOTIDE SEQUENCE [LARGE SCALE GENOMIC DNA]</scope>
    <source>
        <strain evidence="3 4">MCCC 1K03283</strain>
    </source>
</reference>
<feature type="domain" description="Sodium symporter small subunit" evidence="2">
    <location>
        <begin position="22"/>
        <end position="96"/>
    </location>
</feature>
<name>A0A5R9IQ38_9GAMM</name>
<evidence type="ECO:0000259" key="2">
    <source>
        <dbReference type="Pfam" id="PF13937"/>
    </source>
</evidence>
<dbReference type="OrthoDB" id="9797746at2"/>
<evidence type="ECO:0000256" key="1">
    <source>
        <dbReference type="SAM" id="Phobius"/>
    </source>
</evidence>
<sequence length="98" mass="11309">MNQSVNEQKTTEPKSTRLSGAQYWRENLKLIAICLTVWFAVSFGCGIVLVEPLNEIRLGGYKLGFWFAQQGSIYTFVALVFYYTRQMNKLDKKFGIKD</sequence>
<dbReference type="RefSeq" id="WP_138319639.1">
    <property type="nucleotide sequence ID" value="NZ_VCBC01000007.1"/>
</dbReference>
<keyword evidence="1" id="KW-0472">Membrane</keyword>
<protein>
    <submittedName>
        <fullName evidence="3">DUF4212 domain-containing protein</fullName>
    </submittedName>
</protein>
<dbReference type="Pfam" id="PF13937">
    <property type="entry name" value="DUF4212"/>
    <property type="match status" value="1"/>
</dbReference>
<feature type="transmembrane region" description="Helical" evidence="1">
    <location>
        <begin position="30"/>
        <end position="51"/>
    </location>
</feature>
<evidence type="ECO:0000313" key="3">
    <source>
        <dbReference type="EMBL" id="TLU65336.1"/>
    </source>
</evidence>